<gene>
    <name evidence="3" type="ORF">Pa4123_01590</name>
</gene>
<keyword evidence="1" id="KW-1133">Transmembrane helix</keyword>
<dbReference type="RefSeq" id="WP_281891726.1">
    <property type="nucleotide sequence ID" value="NZ_BSDI01000001.1"/>
</dbReference>
<comment type="caution">
    <text evidence="3">The sequence shown here is derived from an EMBL/GenBank/DDBJ whole genome shotgun (WGS) entry which is preliminary data.</text>
</comment>
<reference evidence="3" key="1">
    <citation type="submission" date="2022-12" db="EMBL/GenBank/DDBJ databases">
        <title>New Phytohabitans aurantiacus sp. RD004123 nov., an actinomycete isolated from soil.</title>
        <authorList>
            <person name="Triningsih D.W."/>
            <person name="Harunari E."/>
            <person name="Igarashi Y."/>
        </authorList>
    </citation>
    <scope>NUCLEOTIDE SEQUENCE</scope>
    <source>
        <strain evidence="3">RD004123</strain>
    </source>
</reference>
<evidence type="ECO:0008006" key="5">
    <source>
        <dbReference type="Google" id="ProtNLM"/>
    </source>
</evidence>
<accession>A0ABQ5QM72</accession>
<feature type="transmembrane region" description="Helical" evidence="1">
    <location>
        <begin position="93"/>
        <end position="115"/>
    </location>
</feature>
<organism evidence="3 4">
    <name type="scientific">Phytohabitans aurantiacus</name>
    <dbReference type="NCBI Taxonomy" id="3016789"/>
    <lineage>
        <taxon>Bacteria</taxon>
        <taxon>Bacillati</taxon>
        <taxon>Actinomycetota</taxon>
        <taxon>Actinomycetes</taxon>
        <taxon>Micromonosporales</taxon>
        <taxon>Micromonosporaceae</taxon>
    </lineage>
</organism>
<protein>
    <recommendedName>
        <fullName evidence="5">Holin</fullName>
    </recommendedName>
</protein>
<evidence type="ECO:0000256" key="2">
    <source>
        <dbReference type="SAM" id="SignalP"/>
    </source>
</evidence>
<evidence type="ECO:0000313" key="4">
    <source>
        <dbReference type="Proteomes" id="UP001144280"/>
    </source>
</evidence>
<keyword evidence="1" id="KW-0472">Membrane</keyword>
<feature type="transmembrane region" description="Helical" evidence="1">
    <location>
        <begin position="41"/>
        <end position="57"/>
    </location>
</feature>
<keyword evidence="2" id="KW-0732">Signal</keyword>
<dbReference type="Proteomes" id="UP001144280">
    <property type="component" value="Unassembled WGS sequence"/>
</dbReference>
<evidence type="ECO:0000256" key="1">
    <source>
        <dbReference type="SAM" id="Phobius"/>
    </source>
</evidence>
<proteinExistence type="predicted"/>
<keyword evidence="4" id="KW-1185">Reference proteome</keyword>
<feature type="transmembrane region" description="Helical" evidence="1">
    <location>
        <begin position="69"/>
        <end position="87"/>
    </location>
</feature>
<evidence type="ECO:0000313" key="3">
    <source>
        <dbReference type="EMBL" id="GLH94887.1"/>
    </source>
</evidence>
<feature type="chain" id="PRO_5045040972" description="Holin" evidence="2">
    <location>
        <begin position="30"/>
        <end position="129"/>
    </location>
</feature>
<feature type="signal peptide" evidence="2">
    <location>
        <begin position="1"/>
        <end position="29"/>
    </location>
</feature>
<name>A0ABQ5QM72_9ACTN</name>
<sequence>MRKLRDIYRRFGKSVAALIVAGLTALASALTDNHISADEGVQVAIGVTTAAGVWLVPNLPQHPGIKTALAMLLAGLNFLVTIIHGGITAAEAVNLGLAVLGVIVVGATPAVSAAARGSAPAAPRAVPRY</sequence>
<keyword evidence="1" id="KW-0812">Transmembrane</keyword>
<dbReference type="EMBL" id="BSDI01000001">
    <property type="protein sequence ID" value="GLH94887.1"/>
    <property type="molecule type" value="Genomic_DNA"/>
</dbReference>